<keyword evidence="1" id="KW-0812">Transmembrane</keyword>
<feature type="transmembrane region" description="Helical" evidence="1">
    <location>
        <begin position="118"/>
        <end position="144"/>
    </location>
</feature>
<gene>
    <name evidence="2" type="ORF">R5A26_17330</name>
</gene>
<reference evidence="2 3" key="1">
    <citation type="submission" date="2023-10" db="EMBL/GenBank/DDBJ databases">
        <title>Characterization of rhizosphere-enriched actinobacteria from wheat plants lab-grown on chernevaya soil.</title>
        <authorList>
            <person name="Tikhonova E.N."/>
            <person name="Konopkin A."/>
            <person name="Kravchenko I.K."/>
        </authorList>
    </citation>
    <scope>NUCLEOTIDE SEQUENCE [LARGE SCALE GENOMIC DNA]</scope>
    <source>
        <strain evidence="2 3">RR29</strain>
    </source>
</reference>
<feature type="transmembrane region" description="Helical" evidence="1">
    <location>
        <begin position="63"/>
        <end position="81"/>
    </location>
</feature>
<accession>A0ABU4FCK9</accession>
<evidence type="ECO:0000313" key="2">
    <source>
        <dbReference type="EMBL" id="MDV7217716.1"/>
    </source>
</evidence>
<dbReference type="RefSeq" id="WP_266860700.1">
    <property type="nucleotide sequence ID" value="NZ_JAPEMW010000001.1"/>
</dbReference>
<protein>
    <submittedName>
        <fullName evidence="2">Uncharacterized protein</fullName>
    </submittedName>
</protein>
<keyword evidence="1" id="KW-0472">Membrane</keyword>
<organism evidence="2 3">
    <name type="scientific">Streptomyces prunicolor</name>
    <dbReference type="NCBI Taxonomy" id="67348"/>
    <lineage>
        <taxon>Bacteria</taxon>
        <taxon>Bacillati</taxon>
        <taxon>Actinomycetota</taxon>
        <taxon>Actinomycetes</taxon>
        <taxon>Kitasatosporales</taxon>
        <taxon>Streptomycetaceae</taxon>
        <taxon>Streptomyces</taxon>
    </lineage>
</organism>
<sequence length="176" mass="19894">MIPSDIPKLPVLGRTWYKRGALYWLRRASGALLWLVLMSLMCGGVIELYQSFRVHLPPTLRPVWDWTQVAASCGLAVWGWVQQRRAIRKKLLNPPTPAQAWTNKRYDTQRGQNLGRAALIPALIVLPVVPALFAWSVGTLAAAFTVREYPSEVGARRFLEASAELHRLPGDKKRLR</sequence>
<comment type="caution">
    <text evidence="2">The sequence shown here is derived from an EMBL/GenBank/DDBJ whole genome shotgun (WGS) entry which is preliminary data.</text>
</comment>
<evidence type="ECO:0000313" key="3">
    <source>
        <dbReference type="Proteomes" id="UP001187346"/>
    </source>
</evidence>
<keyword evidence="1" id="KW-1133">Transmembrane helix</keyword>
<name>A0ABU4FCK9_9ACTN</name>
<feature type="transmembrane region" description="Helical" evidence="1">
    <location>
        <begin position="31"/>
        <end position="51"/>
    </location>
</feature>
<keyword evidence="3" id="KW-1185">Reference proteome</keyword>
<evidence type="ECO:0000256" key="1">
    <source>
        <dbReference type="SAM" id="Phobius"/>
    </source>
</evidence>
<proteinExistence type="predicted"/>
<dbReference type="Proteomes" id="UP001187346">
    <property type="component" value="Unassembled WGS sequence"/>
</dbReference>
<dbReference type="EMBL" id="JAWMAJ010000051">
    <property type="protein sequence ID" value="MDV7217716.1"/>
    <property type="molecule type" value="Genomic_DNA"/>
</dbReference>